<keyword evidence="6" id="KW-1133">Transmembrane helix</keyword>
<sequence>MVLKTPHQCSYSPTCKNIFISLFFLLLLIFCGVSINKILCQDHNIYQNLVQNRRLLLAKKFDFSPFQHPHHRHRHHHHHSRHAAPAEPEIDPRYGVDKRLVPSGPNPLHH</sequence>
<reference evidence="7" key="2">
    <citation type="submission" date="2022-03" db="EMBL/GenBank/DDBJ databases">
        <title>Draft title - Genomic analysis of global carrot germplasm unveils the trajectory of domestication and the origin of high carotenoid orange carrot.</title>
        <authorList>
            <person name="Iorizzo M."/>
            <person name="Ellison S."/>
            <person name="Senalik D."/>
            <person name="Macko-Podgorni A."/>
            <person name="Grzebelus D."/>
            <person name="Bostan H."/>
            <person name="Rolling W."/>
            <person name="Curaba J."/>
            <person name="Simon P."/>
        </authorList>
    </citation>
    <scope>NUCLEOTIDE SEQUENCE</scope>
    <source>
        <tissue evidence="7">Leaf</tissue>
    </source>
</reference>
<keyword evidence="4" id="KW-0379">Hydroxylation</keyword>
<feature type="region of interest" description="Disordered" evidence="5">
    <location>
        <begin position="67"/>
        <end position="110"/>
    </location>
</feature>
<dbReference type="PANTHER" id="PTHR34359:SF5">
    <property type="entry name" value="CLAVATA3_ESR (CLE)-RELATED PROTEIN 9"/>
    <property type="match status" value="1"/>
</dbReference>
<gene>
    <name evidence="7" type="ORF">DCAR_0622827</name>
</gene>
<dbReference type="GO" id="GO:0030154">
    <property type="term" value="P:cell differentiation"/>
    <property type="evidence" value="ECO:0007669"/>
    <property type="project" value="UniProtKB-KW"/>
</dbReference>
<protein>
    <submittedName>
        <fullName evidence="7">Uncharacterized protein</fullName>
    </submittedName>
</protein>
<evidence type="ECO:0000256" key="3">
    <source>
        <dbReference type="ARBA" id="ARBA00022782"/>
    </source>
</evidence>
<evidence type="ECO:0000256" key="4">
    <source>
        <dbReference type="ARBA" id="ARBA00023278"/>
    </source>
</evidence>
<comment type="similarity">
    <text evidence="1">Belongs to the CLV3/ESR signal peptide family.</text>
</comment>
<dbReference type="Proteomes" id="UP000077755">
    <property type="component" value="Chromosome 6"/>
</dbReference>
<reference evidence="7" key="1">
    <citation type="journal article" date="2016" name="Nat. Genet.">
        <title>A high-quality carrot genome assembly provides new insights into carotenoid accumulation and asterid genome evolution.</title>
        <authorList>
            <person name="Iorizzo M."/>
            <person name="Ellison S."/>
            <person name="Senalik D."/>
            <person name="Zeng P."/>
            <person name="Satapoomin P."/>
            <person name="Huang J."/>
            <person name="Bowman M."/>
            <person name="Iovene M."/>
            <person name="Sanseverino W."/>
            <person name="Cavagnaro P."/>
            <person name="Yildiz M."/>
            <person name="Macko-Podgorni A."/>
            <person name="Moranska E."/>
            <person name="Grzebelus E."/>
            <person name="Grzebelus D."/>
            <person name="Ashrafi H."/>
            <person name="Zheng Z."/>
            <person name="Cheng S."/>
            <person name="Spooner D."/>
            <person name="Van Deynze A."/>
            <person name="Simon P."/>
        </authorList>
    </citation>
    <scope>NUCLEOTIDE SEQUENCE</scope>
    <source>
        <tissue evidence="7">Leaf</tissue>
    </source>
</reference>
<keyword evidence="2" id="KW-0217">Developmental protein</keyword>
<name>A0AAF0X907_DAUCS</name>
<feature type="transmembrane region" description="Helical" evidence="6">
    <location>
        <begin position="18"/>
        <end position="39"/>
    </location>
</feature>
<evidence type="ECO:0000256" key="2">
    <source>
        <dbReference type="ARBA" id="ARBA00022473"/>
    </source>
</evidence>
<accession>A0AAF0X907</accession>
<organism evidence="7 8">
    <name type="scientific">Daucus carota subsp. sativus</name>
    <name type="common">Carrot</name>
    <dbReference type="NCBI Taxonomy" id="79200"/>
    <lineage>
        <taxon>Eukaryota</taxon>
        <taxon>Viridiplantae</taxon>
        <taxon>Streptophyta</taxon>
        <taxon>Embryophyta</taxon>
        <taxon>Tracheophyta</taxon>
        <taxon>Spermatophyta</taxon>
        <taxon>Magnoliopsida</taxon>
        <taxon>eudicotyledons</taxon>
        <taxon>Gunneridae</taxon>
        <taxon>Pentapetalae</taxon>
        <taxon>asterids</taxon>
        <taxon>campanulids</taxon>
        <taxon>Apiales</taxon>
        <taxon>Apiaceae</taxon>
        <taxon>Apioideae</taxon>
        <taxon>Scandiceae</taxon>
        <taxon>Daucinae</taxon>
        <taxon>Daucus</taxon>
        <taxon>Daucus sect. Daucus</taxon>
    </lineage>
</organism>
<evidence type="ECO:0000313" key="7">
    <source>
        <dbReference type="EMBL" id="WOH03430.1"/>
    </source>
</evidence>
<evidence type="ECO:0000256" key="1">
    <source>
        <dbReference type="ARBA" id="ARBA00005416"/>
    </source>
</evidence>
<dbReference type="PANTHER" id="PTHR34359">
    <property type="entry name" value="CLAVATA3/ESR (CLE)-RELATED PROTEIN 10"/>
    <property type="match status" value="1"/>
</dbReference>
<dbReference type="InterPro" id="IPR039618">
    <property type="entry name" value="CLE9-13"/>
</dbReference>
<feature type="compositionally biased region" description="Basic and acidic residues" evidence="5">
    <location>
        <begin position="90"/>
        <end position="100"/>
    </location>
</feature>
<proteinExistence type="inferred from homology"/>
<dbReference type="EMBL" id="CP093348">
    <property type="protein sequence ID" value="WOH03430.1"/>
    <property type="molecule type" value="Genomic_DNA"/>
</dbReference>
<evidence type="ECO:0000256" key="5">
    <source>
        <dbReference type="SAM" id="MobiDB-lite"/>
    </source>
</evidence>
<keyword evidence="3" id="KW-0221">Differentiation</keyword>
<evidence type="ECO:0000256" key="6">
    <source>
        <dbReference type="SAM" id="Phobius"/>
    </source>
</evidence>
<dbReference type="AlphaFoldDB" id="A0AAF0X907"/>
<keyword evidence="6" id="KW-0812">Transmembrane</keyword>
<evidence type="ECO:0000313" key="8">
    <source>
        <dbReference type="Proteomes" id="UP000077755"/>
    </source>
</evidence>
<keyword evidence="8" id="KW-1185">Reference proteome</keyword>
<feature type="compositionally biased region" description="Basic residues" evidence="5">
    <location>
        <begin position="68"/>
        <end position="82"/>
    </location>
</feature>
<keyword evidence="6" id="KW-0472">Membrane</keyword>